<dbReference type="PANTHER" id="PTHR23022">
    <property type="entry name" value="TRANSPOSABLE ELEMENT-RELATED"/>
    <property type="match status" value="1"/>
</dbReference>
<dbReference type="Proteomes" id="UP000801492">
    <property type="component" value="Unassembled WGS sequence"/>
</dbReference>
<reference evidence="3" key="1">
    <citation type="submission" date="2019-08" db="EMBL/GenBank/DDBJ databases">
        <title>The genome of the North American firefly Photinus pyralis.</title>
        <authorList>
            <consortium name="Photinus pyralis genome working group"/>
            <person name="Fallon T.R."/>
            <person name="Sander Lower S.E."/>
            <person name="Weng J.-K."/>
        </authorList>
    </citation>
    <scope>NUCLEOTIDE SEQUENCE</scope>
    <source>
        <strain evidence="3">TRF0915ILg1</strain>
        <tissue evidence="3">Whole body</tissue>
    </source>
</reference>
<dbReference type="Pfam" id="PF01498">
    <property type="entry name" value="HTH_Tnp_Tc3_2"/>
    <property type="match status" value="1"/>
</dbReference>
<evidence type="ECO:0000259" key="2">
    <source>
        <dbReference type="Pfam" id="PF13358"/>
    </source>
</evidence>
<evidence type="ECO:0008006" key="5">
    <source>
        <dbReference type="Google" id="ProtNLM"/>
    </source>
</evidence>
<dbReference type="InterPro" id="IPR002492">
    <property type="entry name" value="Transposase_Tc1-like"/>
</dbReference>
<dbReference type="Gene3D" id="3.30.420.10">
    <property type="entry name" value="Ribonuclease H-like superfamily/Ribonuclease H"/>
    <property type="match status" value="1"/>
</dbReference>
<comment type="caution">
    <text evidence="3">The sequence shown here is derived from an EMBL/GenBank/DDBJ whole genome shotgun (WGS) entry which is preliminary data.</text>
</comment>
<dbReference type="GO" id="GO:0006313">
    <property type="term" value="P:DNA transposition"/>
    <property type="evidence" value="ECO:0007669"/>
    <property type="project" value="InterPro"/>
</dbReference>
<gene>
    <name evidence="3" type="ORF">ILUMI_05731</name>
</gene>
<protein>
    <recommendedName>
        <fullName evidence="5">Transposase</fullName>
    </recommendedName>
</protein>
<feature type="domain" description="Tc1-like transposase DDE" evidence="2">
    <location>
        <begin position="99"/>
        <end position="243"/>
    </location>
</feature>
<accession>A0A8K0D6L3</accession>
<dbReference type="GO" id="GO:0003677">
    <property type="term" value="F:DNA binding"/>
    <property type="evidence" value="ECO:0007669"/>
    <property type="project" value="InterPro"/>
</dbReference>
<evidence type="ECO:0000313" key="4">
    <source>
        <dbReference type="Proteomes" id="UP000801492"/>
    </source>
</evidence>
<keyword evidence="4" id="KW-1185">Reference proteome</keyword>
<organism evidence="3 4">
    <name type="scientific">Ignelater luminosus</name>
    <name type="common">Cucubano</name>
    <name type="synonym">Pyrophorus luminosus</name>
    <dbReference type="NCBI Taxonomy" id="2038154"/>
    <lineage>
        <taxon>Eukaryota</taxon>
        <taxon>Metazoa</taxon>
        <taxon>Ecdysozoa</taxon>
        <taxon>Arthropoda</taxon>
        <taxon>Hexapoda</taxon>
        <taxon>Insecta</taxon>
        <taxon>Pterygota</taxon>
        <taxon>Neoptera</taxon>
        <taxon>Endopterygota</taxon>
        <taxon>Coleoptera</taxon>
        <taxon>Polyphaga</taxon>
        <taxon>Elateriformia</taxon>
        <taxon>Elateroidea</taxon>
        <taxon>Elateridae</taxon>
        <taxon>Agrypninae</taxon>
        <taxon>Pyrophorini</taxon>
        <taxon>Ignelater</taxon>
    </lineage>
</organism>
<dbReference type="AlphaFoldDB" id="A0A8K0D6L3"/>
<dbReference type="PANTHER" id="PTHR23022:SF135">
    <property type="entry name" value="SI:DKEY-77F5.3"/>
    <property type="match status" value="1"/>
</dbReference>
<dbReference type="InterPro" id="IPR036397">
    <property type="entry name" value="RNaseH_sf"/>
</dbReference>
<proteinExistence type="predicted"/>
<dbReference type="InterPro" id="IPR038717">
    <property type="entry name" value="Tc1-like_DDE_dom"/>
</dbReference>
<feature type="domain" description="Transposase Tc1-like" evidence="1">
    <location>
        <begin position="25"/>
        <end position="93"/>
    </location>
</feature>
<evidence type="ECO:0000259" key="1">
    <source>
        <dbReference type="Pfam" id="PF01498"/>
    </source>
</evidence>
<dbReference type="InterPro" id="IPR052338">
    <property type="entry name" value="Transposase_5"/>
</dbReference>
<dbReference type="GO" id="GO:0015074">
    <property type="term" value="P:DNA integration"/>
    <property type="evidence" value="ECO:0007669"/>
    <property type="project" value="InterPro"/>
</dbReference>
<dbReference type="EMBL" id="VTPC01002184">
    <property type="protein sequence ID" value="KAF2900455.1"/>
    <property type="molecule type" value="Genomic_DNA"/>
</dbReference>
<sequence>IHKNVDDLSNRGKIRKTTSREENVIVNLFNQNPSLTLDKAQKKLSKKGIKISRITIRNRLCEYDIKHRSTLLKPLLTDVQVKKRMEWAQENLNQDWDNVIFTDEASFWLSTSTKRVGCVKGKKLIQRTVKHPGKIHVWGCFNRRGFGKLLIFKQNLDAKFMKEIYQRALIPSPDEWFGKGNRDWLLQEDNDPKNRSRLSSMWKEENDVQTLGWPSQSPDANPIENVWALMKMKLQGVIIKNQIHLARKIREIWRHLPVQYAETLVESMPRRCQAILSNNGDWTSY</sequence>
<evidence type="ECO:0000313" key="3">
    <source>
        <dbReference type="EMBL" id="KAF2900455.1"/>
    </source>
</evidence>
<feature type="non-terminal residue" evidence="3">
    <location>
        <position position="1"/>
    </location>
</feature>
<dbReference type="Pfam" id="PF13358">
    <property type="entry name" value="DDE_3"/>
    <property type="match status" value="1"/>
</dbReference>
<name>A0A8K0D6L3_IGNLU</name>
<dbReference type="OrthoDB" id="6767596at2759"/>